<name>A0A0M2SRD8_9BACI</name>
<protein>
    <recommendedName>
        <fullName evidence="3">Amidase</fullName>
    </recommendedName>
</protein>
<comment type="caution">
    <text evidence="1">The sequence shown here is derived from an EMBL/GenBank/DDBJ whole genome shotgun (WGS) entry which is preliminary data.</text>
</comment>
<reference evidence="1 2" key="1">
    <citation type="submission" date="2015-04" db="EMBL/GenBank/DDBJ databases">
        <title>Taxonomic description and genome sequence of Bacillus campisalis sp. nov., a novel member of the genus Bacillus isolated from solar saltern.</title>
        <authorList>
            <person name="Mathan Kumar R."/>
            <person name="Kaur G."/>
            <person name="Kumar A."/>
            <person name="Singh N.K."/>
            <person name="Kaur N."/>
            <person name="Kumar N."/>
            <person name="Mayilraj S."/>
        </authorList>
    </citation>
    <scope>NUCLEOTIDE SEQUENCE [LARGE SCALE GENOMIC DNA]</scope>
    <source>
        <strain evidence="1 2">SA2-6</strain>
    </source>
</reference>
<gene>
    <name evidence="1" type="ORF">WQ57_17845</name>
</gene>
<dbReference type="Proteomes" id="UP000034166">
    <property type="component" value="Unassembled WGS sequence"/>
</dbReference>
<accession>A0A0M2SRD8</accession>
<evidence type="ECO:0008006" key="3">
    <source>
        <dbReference type="Google" id="ProtNLM"/>
    </source>
</evidence>
<evidence type="ECO:0000313" key="2">
    <source>
        <dbReference type="Proteomes" id="UP000034166"/>
    </source>
</evidence>
<proteinExistence type="predicted"/>
<organism evidence="1 2">
    <name type="scientific">Mesobacillus campisalis</name>
    <dbReference type="NCBI Taxonomy" id="1408103"/>
    <lineage>
        <taxon>Bacteria</taxon>
        <taxon>Bacillati</taxon>
        <taxon>Bacillota</taxon>
        <taxon>Bacilli</taxon>
        <taxon>Bacillales</taxon>
        <taxon>Bacillaceae</taxon>
        <taxon>Mesobacillus</taxon>
    </lineage>
</organism>
<dbReference type="AlphaFoldDB" id="A0A0M2SRD8"/>
<dbReference type="PATRIC" id="fig|1408103.3.peg.3959"/>
<dbReference type="InterPro" id="IPR017853">
    <property type="entry name" value="GH"/>
</dbReference>
<dbReference type="SUPFAM" id="SSF51445">
    <property type="entry name" value="(Trans)glycosidases"/>
    <property type="match status" value="1"/>
</dbReference>
<sequence length="294" mass="33850">MERRMKALAIVLGIAILSLSLSGTRQYPLATWLWDTQLIEHSPKEVLAFLENQQVKALYLQLDPEMDKATYQTFIQKANEANIQVHALGGEPSWAQVQHRAHYREWQQWIEEYQVSCFHPSQKFAGIHLDVEPYLLPGWTREQSEWKEGYQSLIKEASHFSSETGLSFGVDIPFWWDVVLFKNQYGKGSLAKWVMEHTDFVTIMAYRNYAKGSNGMIDITSSELNWAKELGKPVSIAVETLPQEEKHTTFSTSGLKEMQTQLNLFLRHVRHESAFGGFAIHDLSGWMRLADKKS</sequence>
<dbReference type="EMBL" id="LAYY01000024">
    <property type="protein sequence ID" value="KKK36723.1"/>
    <property type="molecule type" value="Genomic_DNA"/>
</dbReference>
<evidence type="ECO:0000313" key="1">
    <source>
        <dbReference type="EMBL" id="KKK36723.1"/>
    </source>
</evidence>
<keyword evidence="2" id="KW-1185">Reference proteome</keyword>